<dbReference type="RefSeq" id="XP_015524273.1">
    <property type="nucleotide sequence ID" value="XM_015668787.2"/>
</dbReference>
<gene>
    <name evidence="4" type="primary">LOC107227591</name>
</gene>
<dbReference type="FunCoup" id="A0A6J0CC64">
    <property type="interactions" value="1"/>
</dbReference>
<reference evidence="4" key="1">
    <citation type="submission" date="2025-08" db="UniProtKB">
        <authorList>
            <consortium name="RefSeq"/>
        </authorList>
    </citation>
    <scope>IDENTIFICATION</scope>
    <source>
        <tissue evidence="4">Thorax and Abdomen</tissue>
    </source>
</reference>
<feature type="compositionally biased region" description="Basic and acidic residues" evidence="1">
    <location>
        <begin position="91"/>
        <end position="109"/>
    </location>
</feature>
<feature type="compositionally biased region" description="Low complexity" evidence="1">
    <location>
        <begin position="126"/>
        <end position="167"/>
    </location>
</feature>
<dbReference type="KEGG" id="nlo:107227591"/>
<sequence length="315" mass="34621">MYKTVRKGDASLQYTILPQTDQFNAAAGFSPAASSKARPMVLRCTMALVVALIILSCIATPFLINQKDHNLFASTMLSMGRVEVSIRKNGTKTDAEDVVTDKQEVKLDDELSATSAKPEGNGLLGTSAPSSTPLSLTTTTTFFSTQQQTSSVSSTTSRSSANPSSSTEVPRKLPRVTLKLRENETIPQMYMKAGIASYKKGNITTSVLAHGLSLEGLIFKTPEGTIKPWPQKWSFADPSSYFQWKGIRQVPRMVYFILGGLAALAILSIILMTYVQWRASRRLQRRNVEVLEIESQEEDESTLLGPETREGVDKE</sequence>
<feature type="transmembrane region" description="Helical" evidence="2">
    <location>
        <begin position="40"/>
        <end position="64"/>
    </location>
</feature>
<accession>A0A6J0CC64</accession>
<evidence type="ECO:0000313" key="3">
    <source>
        <dbReference type="Proteomes" id="UP000829291"/>
    </source>
</evidence>
<organism evidence="4">
    <name type="scientific">Neodiprion lecontei</name>
    <name type="common">Redheaded pine sawfly</name>
    <dbReference type="NCBI Taxonomy" id="441921"/>
    <lineage>
        <taxon>Eukaryota</taxon>
        <taxon>Metazoa</taxon>
        <taxon>Ecdysozoa</taxon>
        <taxon>Arthropoda</taxon>
        <taxon>Hexapoda</taxon>
        <taxon>Insecta</taxon>
        <taxon>Pterygota</taxon>
        <taxon>Neoptera</taxon>
        <taxon>Endopterygota</taxon>
        <taxon>Hymenoptera</taxon>
        <taxon>Tenthredinoidea</taxon>
        <taxon>Diprionidae</taxon>
        <taxon>Diprioninae</taxon>
        <taxon>Neodiprion</taxon>
    </lineage>
</organism>
<proteinExistence type="predicted"/>
<evidence type="ECO:0000313" key="4">
    <source>
        <dbReference type="RefSeq" id="XP_015524273.1"/>
    </source>
</evidence>
<keyword evidence="2" id="KW-0472">Membrane</keyword>
<dbReference type="OrthoDB" id="7696636at2759"/>
<dbReference type="AlphaFoldDB" id="A0A6J0CC64"/>
<feature type="transmembrane region" description="Helical" evidence="2">
    <location>
        <begin position="253"/>
        <end position="275"/>
    </location>
</feature>
<evidence type="ECO:0000256" key="1">
    <source>
        <dbReference type="SAM" id="MobiDB-lite"/>
    </source>
</evidence>
<dbReference type="GeneID" id="107227591"/>
<name>A0A6J0CC64_NEOLC</name>
<dbReference type="InParanoid" id="A0A6J0CC64"/>
<evidence type="ECO:0000256" key="2">
    <source>
        <dbReference type="SAM" id="Phobius"/>
    </source>
</evidence>
<feature type="region of interest" description="Disordered" evidence="1">
    <location>
        <begin position="91"/>
        <end position="172"/>
    </location>
</feature>
<keyword evidence="2" id="KW-0812">Transmembrane</keyword>
<keyword evidence="3" id="KW-1185">Reference proteome</keyword>
<protein>
    <submittedName>
        <fullName evidence="4">Uncharacterized protein LOC107227591</fullName>
    </submittedName>
</protein>
<keyword evidence="2" id="KW-1133">Transmembrane helix</keyword>
<dbReference type="Proteomes" id="UP000829291">
    <property type="component" value="Chromosome 6"/>
</dbReference>
<feature type="region of interest" description="Disordered" evidence="1">
    <location>
        <begin position="295"/>
        <end position="315"/>
    </location>
</feature>